<evidence type="ECO:0000256" key="5">
    <source>
        <dbReference type="ARBA" id="ARBA00023163"/>
    </source>
</evidence>
<dbReference type="STRING" id="1122973.GCA_000379925_01121"/>
<keyword evidence="3" id="KW-0694">RNA-binding</keyword>
<dbReference type="Proteomes" id="UP000297225">
    <property type="component" value="Unassembled WGS sequence"/>
</dbReference>
<dbReference type="GO" id="GO:0005829">
    <property type="term" value="C:cytosol"/>
    <property type="evidence" value="ECO:0007669"/>
    <property type="project" value="TreeGrafter"/>
</dbReference>
<dbReference type="GO" id="GO:0031564">
    <property type="term" value="P:transcription antitermination"/>
    <property type="evidence" value="ECO:0007669"/>
    <property type="project" value="UniProtKB-KW"/>
</dbReference>
<dbReference type="RefSeq" id="WP_134849947.1">
    <property type="nucleotide sequence ID" value="NZ_CP197400.1"/>
</dbReference>
<dbReference type="InterPro" id="IPR011605">
    <property type="entry name" value="NusB_fam"/>
</dbReference>
<evidence type="ECO:0000256" key="2">
    <source>
        <dbReference type="ARBA" id="ARBA00022814"/>
    </source>
</evidence>
<proteinExistence type="inferred from homology"/>
<dbReference type="Pfam" id="PF01029">
    <property type="entry name" value="NusB"/>
    <property type="match status" value="1"/>
</dbReference>
<accession>A0A4Y8WPQ5</accession>
<keyword evidence="4" id="KW-0805">Transcription regulation</keyword>
<comment type="caution">
    <text evidence="7">The sequence shown here is derived from an EMBL/GenBank/DDBJ whole genome shotgun (WGS) entry which is preliminary data.</text>
</comment>
<dbReference type="GO" id="GO:0003723">
    <property type="term" value="F:RNA binding"/>
    <property type="evidence" value="ECO:0007669"/>
    <property type="project" value="UniProtKB-KW"/>
</dbReference>
<dbReference type="InterPro" id="IPR006027">
    <property type="entry name" value="NusB_RsmB_TIM44"/>
</dbReference>
<evidence type="ECO:0000259" key="6">
    <source>
        <dbReference type="Pfam" id="PF01029"/>
    </source>
</evidence>
<feature type="domain" description="NusB/RsmB/TIM44" evidence="6">
    <location>
        <begin position="188"/>
        <end position="292"/>
    </location>
</feature>
<evidence type="ECO:0000256" key="3">
    <source>
        <dbReference type="ARBA" id="ARBA00022884"/>
    </source>
</evidence>
<evidence type="ECO:0000256" key="4">
    <source>
        <dbReference type="ARBA" id="ARBA00023015"/>
    </source>
</evidence>
<dbReference type="AlphaFoldDB" id="A0A4Y8WPQ5"/>
<evidence type="ECO:0000256" key="1">
    <source>
        <dbReference type="ARBA" id="ARBA00005952"/>
    </source>
</evidence>
<organism evidence="7 8">
    <name type="scientific">Porphyromonas levii</name>
    <dbReference type="NCBI Taxonomy" id="28114"/>
    <lineage>
        <taxon>Bacteria</taxon>
        <taxon>Pseudomonadati</taxon>
        <taxon>Bacteroidota</taxon>
        <taxon>Bacteroidia</taxon>
        <taxon>Bacteroidales</taxon>
        <taxon>Porphyromonadaceae</taxon>
        <taxon>Porphyromonas</taxon>
    </lineage>
</organism>
<sequence length="306" mass="35870">MINRLLIRIKVLQVLYNYYQVKGMGIPGAIGLLRYALEQSYQLYIYLTGLPYDLKEAAEFRLLKEEEKFNKDAQTIRLLKHIINNPITQIIGSDDDYLAEREPAKVTTHGIDSFINNLLNKLIERRGEKTSIDWKDLSEVRKAWRNFYGEEILQSDLFTELLEDSNTFRNDDIAIIFTFVTKAYNSISDEKPYSKHLKPQYSSEEDEDFGPVLLEQAIVHGDEYRERISKYFKNWDKERVSEMDYIIMQLAVTEAIHFPQIATRVTINEYLNMAHYYSSENSYTFINGILHELFTELKAEGKILGE</sequence>
<reference evidence="7 8" key="1">
    <citation type="submission" date="2019-03" db="EMBL/GenBank/DDBJ databases">
        <title>Porphyromonas levii Isolated from the Uterus of Dairy Cows.</title>
        <authorList>
            <person name="Francis A.M."/>
        </authorList>
    </citation>
    <scope>NUCLEOTIDE SEQUENCE [LARGE SCALE GENOMIC DNA]</scope>
    <source>
        <strain evidence="7 8">AF5678</strain>
    </source>
</reference>
<dbReference type="Gene3D" id="1.10.940.10">
    <property type="entry name" value="NusB-like"/>
    <property type="match status" value="1"/>
</dbReference>
<dbReference type="PANTHER" id="PTHR11078:SF3">
    <property type="entry name" value="ANTITERMINATION NUSB DOMAIN-CONTAINING PROTEIN"/>
    <property type="match status" value="1"/>
</dbReference>
<dbReference type="PANTHER" id="PTHR11078">
    <property type="entry name" value="N UTILIZATION SUBSTANCE PROTEIN B-RELATED"/>
    <property type="match status" value="1"/>
</dbReference>
<dbReference type="OrthoDB" id="9787568at2"/>
<dbReference type="SUPFAM" id="SSF48013">
    <property type="entry name" value="NusB-like"/>
    <property type="match status" value="1"/>
</dbReference>
<gene>
    <name evidence="7" type="ORF">E4P47_05675</name>
</gene>
<protein>
    <submittedName>
        <fullName evidence="7">Transcription antitermination protein NusB</fullName>
    </submittedName>
</protein>
<keyword evidence="2" id="KW-0889">Transcription antitermination</keyword>
<dbReference type="EMBL" id="SPNC01000075">
    <property type="protein sequence ID" value="TFH94941.1"/>
    <property type="molecule type" value="Genomic_DNA"/>
</dbReference>
<keyword evidence="5" id="KW-0804">Transcription</keyword>
<evidence type="ECO:0000313" key="8">
    <source>
        <dbReference type="Proteomes" id="UP000297225"/>
    </source>
</evidence>
<dbReference type="InterPro" id="IPR035926">
    <property type="entry name" value="NusB-like_sf"/>
</dbReference>
<name>A0A4Y8WPQ5_9PORP</name>
<keyword evidence="8" id="KW-1185">Reference proteome</keyword>
<evidence type="ECO:0000313" key="7">
    <source>
        <dbReference type="EMBL" id="TFH94941.1"/>
    </source>
</evidence>
<dbReference type="GO" id="GO:0006353">
    <property type="term" value="P:DNA-templated transcription termination"/>
    <property type="evidence" value="ECO:0007669"/>
    <property type="project" value="InterPro"/>
</dbReference>
<comment type="similarity">
    <text evidence="1">Belongs to the NusB family.</text>
</comment>